<dbReference type="OrthoDB" id="8587856at2"/>
<feature type="chain" id="PRO_5021831239" evidence="1">
    <location>
        <begin position="21"/>
        <end position="241"/>
    </location>
</feature>
<accession>A0A562QDH3</accession>
<sequence length="241" mass="27704">MRLYITAAAFLFLVTPWLQAETIHVVTEQTPYTGVRDGKVVGAATKVVELTLNRAELKDYRINLYPWARAYDMAMHQPNVLIFLIARTPEREALFKWTGEVTNVQYHLYKLKSRTDIQPKDVQDARRYNIGVLRNDVRHQYLTSQGFTRLVVSATSRDNFHKLLNNQIQLVPMTDGDAAAECEQSRFDCSQLEKLLTLDRMNAPLYIAYSLQTPDETVERTRKAFLQLKAEGVVDKILGTH</sequence>
<proteinExistence type="predicted"/>
<reference evidence="2 3" key="1">
    <citation type="journal article" date="2015" name="Stand. Genomic Sci.">
        <title>Genomic Encyclopedia of Bacterial and Archaeal Type Strains, Phase III: the genomes of soil and plant-associated and newly described type strains.</title>
        <authorList>
            <person name="Whitman W.B."/>
            <person name="Woyke T."/>
            <person name="Klenk H.P."/>
            <person name="Zhou Y."/>
            <person name="Lilburn T.G."/>
            <person name="Beck B.J."/>
            <person name="De Vos P."/>
            <person name="Vandamme P."/>
            <person name="Eisen J.A."/>
            <person name="Garrity G."/>
            <person name="Hugenholtz P."/>
            <person name="Kyrpides N.C."/>
        </authorList>
    </citation>
    <scope>NUCLEOTIDE SEQUENCE [LARGE SCALE GENOMIC DNA]</scope>
    <source>
        <strain evidence="2 3">CGMCC 1.6858</strain>
    </source>
</reference>
<comment type="caution">
    <text evidence="2">The sequence shown here is derived from an EMBL/GenBank/DDBJ whole genome shotgun (WGS) entry which is preliminary data.</text>
</comment>
<dbReference type="RefSeq" id="WP_145140704.1">
    <property type="nucleotide sequence ID" value="NZ_VLKY01000005.1"/>
</dbReference>
<dbReference type="AlphaFoldDB" id="A0A562QDH3"/>
<dbReference type="SUPFAM" id="SSF53850">
    <property type="entry name" value="Periplasmic binding protein-like II"/>
    <property type="match status" value="1"/>
</dbReference>
<evidence type="ECO:0000313" key="3">
    <source>
        <dbReference type="Proteomes" id="UP000316905"/>
    </source>
</evidence>
<dbReference type="EMBL" id="VLKY01000005">
    <property type="protein sequence ID" value="TWI54801.1"/>
    <property type="molecule type" value="Genomic_DNA"/>
</dbReference>
<dbReference type="PANTHER" id="PTHR38834">
    <property type="entry name" value="PERIPLASMIC SUBSTRATE BINDING PROTEIN FAMILY 3"/>
    <property type="match status" value="1"/>
</dbReference>
<dbReference type="PANTHER" id="PTHR38834:SF3">
    <property type="entry name" value="SOLUTE-BINDING PROTEIN FAMILY 3_N-TERMINAL DOMAIN-CONTAINING PROTEIN"/>
    <property type="match status" value="1"/>
</dbReference>
<feature type="signal peptide" evidence="1">
    <location>
        <begin position="1"/>
        <end position="20"/>
    </location>
</feature>
<gene>
    <name evidence="2" type="ORF">IQ22_01704</name>
</gene>
<keyword evidence="3" id="KW-1185">Reference proteome</keyword>
<evidence type="ECO:0000313" key="2">
    <source>
        <dbReference type="EMBL" id="TWI54801.1"/>
    </source>
</evidence>
<dbReference type="Proteomes" id="UP000316905">
    <property type="component" value="Unassembled WGS sequence"/>
</dbReference>
<evidence type="ECO:0000256" key="1">
    <source>
        <dbReference type="SAM" id="SignalP"/>
    </source>
</evidence>
<dbReference type="Gene3D" id="3.40.190.10">
    <property type="entry name" value="Periplasmic binding protein-like II"/>
    <property type="match status" value="2"/>
</dbReference>
<name>A0A562QDH3_9PSED</name>
<protein>
    <submittedName>
        <fullName evidence="2">Polar amino acid transport system substrate-binding protein</fullName>
    </submittedName>
</protein>
<keyword evidence="1" id="KW-0732">Signal</keyword>
<organism evidence="2 3">
    <name type="scientific">Pseudomonas duriflava</name>
    <dbReference type="NCBI Taxonomy" id="459528"/>
    <lineage>
        <taxon>Bacteria</taxon>
        <taxon>Pseudomonadati</taxon>
        <taxon>Pseudomonadota</taxon>
        <taxon>Gammaproteobacteria</taxon>
        <taxon>Pseudomonadales</taxon>
        <taxon>Pseudomonadaceae</taxon>
        <taxon>Pseudomonas</taxon>
    </lineage>
</organism>